<gene>
    <name evidence="2" type="ORF">LOSG293_130200</name>
</gene>
<dbReference type="Proteomes" id="UP000028700">
    <property type="component" value="Unassembled WGS sequence"/>
</dbReference>
<dbReference type="AlphaFoldDB" id="A0A081BIG3"/>
<organism evidence="2 3">
    <name type="scientific">Secundilactobacillus oryzae JCM 18671</name>
    <dbReference type="NCBI Taxonomy" id="1291743"/>
    <lineage>
        <taxon>Bacteria</taxon>
        <taxon>Bacillati</taxon>
        <taxon>Bacillota</taxon>
        <taxon>Bacilli</taxon>
        <taxon>Lactobacillales</taxon>
        <taxon>Lactobacillaceae</taxon>
        <taxon>Secundilactobacillus</taxon>
    </lineage>
</organism>
<evidence type="ECO:0000313" key="3">
    <source>
        <dbReference type="Proteomes" id="UP000028700"/>
    </source>
</evidence>
<keyword evidence="3" id="KW-1185">Reference proteome</keyword>
<comment type="caution">
    <text evidence="2">The sequence shown here is derived from an EMBL/GenBank/DDBJ whole genome shotgun (WGS) entry which is preliminary data.</text>
</comment>
<reference evidence="2" key="1">
    <citation type="journal article" date="2014" name="Genome Announc.">
        <title>Draft Genome Sequence of Lactobacillus oryzae Strain SG293T.</title>
        <authorList>
            <person name="Tanizawa Y."/>
            <person name="Fujisawa T."/>
            <person name="Mochizuki T."/>
            <person name="Kaminuma E."/>
            <person name="Nakamura Y."/>
            <person name="Tohno M."/>
        </authorList>
    </citation>
    <scope>NUCLEOTIDE SEQUENCE [LARGE SCALE GENOMIC DNA]</scope>
    <source>
        <strain evidence="2">SG293</strain>
    </source>
</reference>
<keyword evidence="1" id="KW-0812">Transmembrane</keyword>
<feature type="transmembrane region" description="Helical" evidence="1">
    <location>
        <begin position="142"/>
        <end position="160"/>
    </location>
</feature>
<protein>
    <submittedName>
        <fullName evidence="2">Putative membrane protein</fullName>
    </submittedName>
</protein>
<dbReference type="EMBL" id="BBJM01000013">
    <property type="protein sequence ID" value="GAK47831.1"/>
    <property type="molecule type" value="Genomic_DNA"/>
</dbReference>
<feature type="transmembrane region" description="Helical" evidence="1">
    <location>
        <begin position="12"/>
        <end position="32"/>
    </location>
</feature>
<keyword evidence="1" id="KW-1133">Transmembrane helix</keyword>
<accession>A0A081BIG3</accession>
<feature type="transmembrane region" description="Helical" evidence="1">
    <location>
        <begin position="52"/>
        <end position="72"/>
    </location>
</feature>
<proteinExistence type="predicted"/>
<evidence type="ECO:0000313" key="2">
    <source>
        <dbReference type="EMBL" id="GAK47831.1"/>
    </source>
</evidence>
<name>A0A081BIG3_9LACO</name>
<evidence type="ECO:0000256" key="1">
    <source>
        <dbReference type="SAM" id="Phobius"/>
    </source>
</evidence>
<feature type="transmembrane region" description="Helical" evidence="1">
    <location>
        <begin position="78"/>
        <end position="96"/>
    </location>
</feature>
<sequence length="166" mass="18122">MNNQPNTYVTKPVFVFGFPIVMAIFQALMCIINDTRTKDTVDPSLTAVFKSIVPFLSNLLYTVTILFALGHLVNIRSVAMIALGLISLLVGGFSWNRRLVSEKTSAANAIAIKRANHLVVLSLIVSGLLMLGSVFLPASYSVAAIGVFIVLVLLSAWQLTRVRNRE</sequence>
<keyword evidence="1" id="KW-0472">Membrane</keyword>
<feature type="transmembrane region" description="Helical" evidence="1">
    <location>
        <begin position="117"/>
        <end position="136"/>
    </location>
</feature>